<dbReference type="Pfam" id="PF01209">
    <property type="entry name" value="Ubie_methyltran"/>
    <property type="match status" value="1"/>
</dbReference>
<keyword evidence="8" id="KW-1185">Reference proteome</keyword>
<dbReference type="Gene3D" id="3.40.50.150">
    <property type="entry name" value="Vaccinia Virus protein VP39"/>
    <property type="match status" value="1"/>
</dbReference>
<dbReference type="UniPathway" id="UPA00079">
    <property type="reaction ID" value="UER00169"/>
</dbReference>
<dbReference type="UniPathway" id="UPA00232"/>
<comment type="catalytic activity">
    <reaction evidence="6">
        <text>a 2-methoxy-6-(all-trans-polyprenyl)benzene-1,4-diol + S-adenosyl-L-methionine = a 5-methoxy-2-methyl-3-(all-trans-polyprenyl)benzene-1,4-diol + S-adenosyl-L-homocysteine + H(+)</text>
        <dbReference type="Rhea" id="RHEA:28286"/>
        <dbReference type="Rhea" id="RHEA-COMP:10858"/>
        <dbReference type="Rhea" id="RHEA-COMP:10859"/>
        <dbReference type="ChEBI" id="CHEBI:15378"/>
        <dbReference type="ChEBI" id="CHEBI:57856"/>
        <dbReference type="ChEBI" id="CHEBI:59789"/>
        <dbReference type="ChEBI" id="CHEBI:84166"/>
        <dbReference type="ChEBI" id="CHEBI:84167"/>
        <dbReference type="EC" id="2.1.1.201"/>
    </reaction>
</comment>
<keyword evidence="3 6" id="KW-0808">Transferase</keyword>
<evidence type="ECO:0000256" key="4">
    <source>
        <dbReference type="ARBA" id="ARBA00022688"/>
    </source>
</evidence>
<dbReference type="NCBIfam" id="NF001244">
    <property type="entry name" value="PRK00216.1-5"/>
    <property type="match status" value="1"/>
</dbReference>
<feature type="binding site" evidence="6">
    <location>
        <position position="76"/>
    </location>
    <ligand>
        <name>S-adenosyl-L-methionine</name>
        <dbReference type="ChEBI" id="CHEBI:59789"/>
    </ligand>
</feature>
<proteinExistence type="inferred from homology"/>
<evidence type="ECO:0000313" key="7">
    <source>
        <dbReference type="EMBL" id="OXE50406.1"/>
    </source>
</evidence>
<evidence type="ECO:0000256" key="3">
    <source>
        <dbReference type="ARBA" id="ARBA00022679"/>
    </source>
</evidence>
<dbReference type="Proteomes" id="UP000214610">
    <property type="component" value="Unassembled WGS sequence"/>
</dbReference>
<dbReference type="PROSITE" id="PS51608">
    <property type="entry name" value="SAM_MT_UBIE"/>
    <property type="match status" value="1"/>
</dbReference>
<comment type="function">
    <text evidence="6">Methyltransferase required for the conversion of demethylmenaquinol (DMKH2) to menaquinol (MKH2) and the conversion of 2-polyprenyl-6-methoxy-1,4-benzoquinol (DDMQH2) to 2-polyprenyl-3-methyl-6-methoxy-1,4-benzoquinol (DMQH2).</text>
</comment>
<dbReference type="AlphaFoldDB" id="A0A227KRQ5"/>
<dbReference type="EC" id="2.1.1.201" evidence="6"/>
<dbReference type="PROSITE" id="PS01184">
    <property type="entry name" value="UBIE_2"/>
    <property type="match status" value="1"/>
</dbReference>
<dbReference type="InterPro" id="IPR023576">
    <property type="entry name" value="UbiE/COQ5_MeTrFase_CS"/>
</dbReference>
<accession>A0A227KRQ5</accession>
<gene>
    <name evidence="6" type="primary">ubiE</name>
    <name evidence="7" type="ORF">ADH67_03750</name>
</gene>
<evidence type="ECO:0000256" key="2">
    <source>
        <dbReference type="ARBA" id="ARBA00022603"/>
    </source>
</evidence>
<reference evidence="8" key="1">
    <citation type="submission" date="2017-05" db="EMBL/GenBank/DDBJ databases">
        <title>Improved OligoMM genomes.</title>
        <authorList>
            <person name="Garzetti D."/>
        </authorList>
    </citation>
    <scope>NUCLEOTIDE SEQUENCE [LARGE SCALE GENOMIC DNA]</scope>
    <source>
        <strain evidence="8">YL45</strain>
    </source>
</reference>
<comment type="catalytic activity">
    <reaction evidence="6">
        <text>a 2-demethylmenaquinol + S-adenosyl-L-methionine = a menaquinol + S-adenosyl-L-homocysteine + H(+)</text>
        <dbReference type="Rhea" id="RHEA:42640"/>
        <dbReference type="Rhea" id="RHEA-COMP:9539"/>
        <dbReference type="Rhea" id="RHEA-COMP:9563"/>
        <dbReference type="ChEBI" id="CHEBI:15378"/>
        <dbReference type="ChEBI" id="CHEBI:18151"/>
        <dbReference type="ChEBI" id="CHEBI:55437"/>
        <dbReference type="ChEBI" id="CHEBI:57856"/>
        <dbReference type="ChEBI" id="CHEBI:59789"/>
        <dbReference type="EC" id="2.1.1.163"/>
    </reaction>
</comment>
<comment type="pathway">
    <text evidence="6">Quinol/quinone metabolism; menaquinone biosynthesis; menaquinol from 1,4-dihydroxy-2-naphthoate: step 2/2.</text>
</comment>
<dbReference type="PANTHER" id="PTHR43591">
    <property type="entry name" value="METHYLTRANSFERASE"/>
    <property type="match status" value="1"/>
</dbReference>
<protein>
    <recommendedName>
        <fullName evidence="6">Ubiquinone/menaquinone biosynthesis C-methyltransferase UbiE</fullName>
        <ecNumber evidence="6">2.1.1.163</ecNumber>
        <ecNumber evidence="6">2.1.1.201</ecNumber>
    </recommendedName>
    <alternativeName>
        <fullName evidence="6">2-methoxy-6-polyprenyl-1,4-benzoquinol methylase</fullName>
    </alternativeName>
    <alternativeName>
        <fullName evidence="6">Demethylmenaquinone methyltransferase</fullName>
    </alternativeName>
</protein>
<evidence type="ECO:0000313" key="8">
    <source>
        <dbReference type="Proteomes" id="UP000214610"/>
    </source>
</evidence>
<feature type="binding site" evidence="6">
    <location>
        <position position="96"/>
    </location>
    <ligand>
        <name>S-adenosyl-L-methionine</name>
        <dbReference type="ChEBI" id="CHEBI:59789"/>
    </ligand>
</feature>
<dbReference type="GO" id="GO:0008425">
    <property type="term" value="F:2-methoxy-6-polyprenyl-1,4-benzoquinol methyltransferase activity"/>
    <property type="evidence" value="ECO:0007669"/>
    <property type="project" value="UniProtKB-UniRule"/>
</dbReference>
<comment type="similarity">
    <text evidence="6">Belongs to the class I-like SAM-binding methyltransferase superfamily. MenG/UbiE family.</text>
</comment>
<keyword evidence="1 6" id="KW-0474">Menaquinone biosynthesis</keyword>
<dbReference type="NCBIfam" id="TIGR01934">
    <property type="entry name" value="MenG_MenH_UbiE"/>
    <property type="match status" value="1"/>
</dbReference>
<comment type="caution">
    <text evidence="6">Lacks conserved residue(s) required for the propagation of feature annotation.</text>
</comment>
<dbReference type="GO" id="GO:0043770">
    <property type="term" value="F:demethylmenaquinone methyltransferase activity"/>
    <property type="evidence" value="ECO:0007669"/>
    <property type="project" value="UniProtKB-UniRule"/>
</dbReference>
<dbReference type="PROSITE" id="PS01183">
    <property type="entry name" value="UBIE_1"/>
    <property type="match status" value="1"/>
</dbReference>
<dbReference type="HAMAP" id="MF_01813">
    <property type="entry name" value="MenG_UbiE_methyltr"/>
    <property type="match status" value="1"/>
</dbReference>
<evidence type="ECO:0000256" key="1">
    <source>
        <dbReference type="ARBA" id="ARBA00022428"/>
    </source>
</evidence>
<sequence>MPDKKTNERLTDFGYQTIPEEEKESHVKEVFDEVAPKYDIMNDVLSFGMHRLWKKYTVDKAAVKPGMNVLDIAGGTGDLSIAMADKIGDGKLWLTDINLSMLRIGKKRMKQHHFDAFYTTCDAEALPFPDDYFDVITVAFGLRNMTHKDKALKEMLRVCKPGGKVMVLEFSKPEKWLAPFYDFYSFKLMPWIAAKITGKAENYRYLVESIRMHPDQLTLATIMQNVGMKNVSWTNLTFGITALHIGYKEKS</sequence>
<dbReference type="CDD" id="cd02440">
    <property type="entry name" value="AdoMet_MTases"/>
    <property type="match status" value="1"/>
</dbReference>
<dbReference type="EC" id="2.1.1.163" evidence="6"/>
<dbReference type="InterPro" id="IPR004033">
    <property type="entry name" value="UbiE/COQ5_MeTrFase"/>
</dbReference>
<keyword evidence="5 6" id="KW-0949">S-adenosyl-L-methionine</keyword>
<dbReference type="InterPro" id="IPR029063">
    <property type="entry name" value="SAM-dependent_MTases_sf"/>
</dbReference>
<dbReference type="GO" id="GO:0032259">
    <property type="term" value="P:methylation"/>
    <property type="evidence" value="ECO:0007669"/>
    <property type="project" value="UniProtKB-KW"/>
</dbReference>
<dbReference type="EMBL" id="NHMP01000002">
    <property type="protein sequence ID" value="OXE50406.1"/>
    <property type="molecule type" value="Genomic_DNA"/>
</dbReference>
<organism evidence="7 8">
    <name type="scientific">Turicimonas muris</name>
    <dbReference type="NCBI Taxonomy" id="1796652"/>
    <lineage>
        <taxon>Bacteria</taxon>
        <taxon>Pseudomonadati</taxon>
        <taxon>Pseudomonadota</taxon>
        <taxon>Betaproteobacteria</taxon>
        <taxon>Burkholderiales</taxon>
        <taxon>Sutterellaceae</taxon>
        <taxon>Turicimonas</taxon>
    </lineage>
</organism>
<dbReference type="SUPFAM" id="SSF53335">
    <property type="entry name" value="S-adenosyl-L-methionine-dependent methyltransferases"/>
    <property type="match status" value="1"/>
</dbReference>
<keyword evidence="2 6" id="KW-0489">Methyltransferase</keyword>
<comment type="caution">
    <text evidence="7">The sequence shown here is derived from an EMBL/GenBank/DDBJ whole genome shotgun (WGS) entry which is preliminary data.</text>
</comment>
<dbReference type="PANTHER" id="PTHR43591:SF24">
    <property type="entry name" value="2-METHOXY-6-POLYPRENYL-1,4-BENZOQUINOL METHYLASE, MITOCHONDRIAL"/>
    <property type="match status" value="1"/>
</dbReference>
<feature type="binding site" evidence="6">
    <location>
        <begin position="122"/>
        <end position="123"/>
    </location>
    <ligand>
        <name>S-adenosyl-L-methionine</name>
        <dbReference type="ChEBI" id="CHEBI:59789"/>
    </ligand>
</feature>
<dbReference type="GO" id="GO:0009234">
    <property type="term" value="P:menaquinone biosynthetic process"/>
    <property type="evidence" value="ECO:0007669"/>
    <property type="project" value="UniProtKB-UniRule"/>
</dbReference>
<keyword evidence="4 6" id="KW-0831">Ubiquinone biosynthesis</keyword>
<dbReference type="GO" id="GO:0009060">
    <property type="term" value="P:aerobic respiration"/>
    <property type="evidence" value="ECO:0007669"/>
    <property type="project" value="UniProtKB-UniRule"/>
</dbReference>
<evidence type="ECO:0000256" key="6">
    <source>
        <dbReference type="HAMAP-Rule" id="MF_01813"/>
    </source>
</evidence>
<evidence type="ECO:0000256" key="5">
    <source>
        <dbReference type="ARBA" id="ARBA00022691"/>
    </source>
</evidence>
<name>A0A227KRQ5_9BURK</name>
<comment type="pathway">
    <text evidence="6">Cofactor biosynthesis; ubiquinone biosynthesis.</text>
</comment>